<dbReference type="GO" id="GO:0003993">
    <property type="term" value="F:acid phosphatase activity"/>
    <property type="evidence" value="ECO:0007669"/>
    <property type="project" value="UniProtKB-EC"/>
</dbReference>
<keyword evidence="8" id="KW-0472">Membrane</keyword>
<protein>
    <recommendedName>
        <fullName evidence="3">acid phosphatase</fullName>
        <ecNumber evidence="3">3.1.3.2</ecNumber>
    </recommendedName>
</protein>
<evidence type="ECO:0000256" key="6">
    <source>
        <dbReference type="ARBA" id="ARBA00023157"/>
    </source>
</evidence>
<evidence type="ECO:0000256" key="4">
    <source>
        <dbReference type="ARBA" id="ARBA00022729"/>
    </source>
</evidence>
<dbReference type="CDD" id="cd07061">
    <property type="entry name" value="HP_HAP_like"/>
    <property type="match status" value="1"/>
</dbReference>
<sequence>LKPEEWNPHIYWQPIPIHTVPLTKDVVLGAGATAPCALYDLETSRVEKSPAIKKITTHLSNMYKFVTEESGMEVYDFKTAMRLYDPLLIEDMYNFSLPSWTSSVYPEPLREAALFSFVMPTWSPLQQRLKVGPLLGEIMKHFIEKRNGNLKPDRKLWMYSAHDMTIASVLNTFGSFDIQFPPYASSLLIELRLKNDKHYVTMFYRNSTTQKPYLLPIFECNVLCPLDQFISLVQPFVPADWEEECNSVTLTSSGVPSDFALILIAVLFSSVILLLALVVTCWIKKRRQNWYSNMKSSSEKDIPSQP</sequence>
<dbReference type="Pfam" id="PF00328">
    <property type="entry name" value="His_Phos_2"/>
    <property type="match status" value="1"/>
</dbReference>
<keyword evidence="7" id="KW-0325">Glycoprotein</keyword>
<evidence type="ECO:0000256" key="5">
    <source>
        <dbReference type="ARBA" id="ARBA00022801"/>
    </source>
</evidence>
<proteinExistence type="inferred from homology"/>
<evidence type="ECO:0000256" key="7">
    <source>
        <dbReference type="ARBA" id="ARBA00023180"/>
    </source>
</evidence>
<dbReference type="InterPro" id="IPR050645">
    <property type="entry name" value="Histidine_acid_phosphatase"/>
</dbReference>
<comment type="catalytic activity">
    <reaction evidence="1">
        <text>a phosphate monoester + H2O = an alcohol + phosphate</text>
        <dbReference type="Rhea" id="RHEA:15017"/>
        <dbReference type="ChEBI" id="CHEBI:15377"/>
        <dbReference type="ChEBI" id="CHEBI:30879"/>
        <dbReference type="ChEBI" id="CHEBI:43474"/>
        <dbReference type="ChEBI" id="CHEBI:67140"/>
        <dbReference type="EC" id="3.1.3.2"/>
    </reaction>
</comment>
<keyword evidence="8" id="KW-1133">Transmembrane helix</keyword>
<evidence type="ECO:0000256" key="8">
    <source>
        <dbReference type="SAM" id="Phobius"/>
    </source>
</evidence>
<dbReference type="AlphaFoldDB" id="A0A1B6DSX6"/>
<feature type="non-terminal residue" evidence="9">
    <location>
        <position position="1"/>
    </location>
</feature>
<dbReference type="EC" id="3.1.3.2" evidence="3"/>
<reference evidence="9" key="1">
    <citation type="submission" date="2015-12" db="EMBL/GenBank/DDBJ databases">
        <title>De novo transcriptome assembly of four potential Pierce s Disease insect vectors from Arizona vineyards.</title>
        <authorList>
            <person name="Tassone E.E."/>
        </authorList>
    </citation>
    <scope>NUCLEOTIDE SEQUENCE</scope>
</reference>
<dbReference type="Gene3D" id="3.40.50.1240">
    <property type="entry name" value="Phosphoglycerate mutase-like"/>
    <property type="match status" value="1"/>
</dbReference>
<keyword evidence="8" id="KW-0812">Transmembrane</keyword>
<dbReference type="EMBL" id="GEDC01008522">
    <property type="protein sequence ID" value="JAS28776.1"/>
    <property type="molecule type" value="Transcribed_RNA"/>
</dbReference>
<comment type="similarity">
    <text evidence="2">Belongs to the histidine acid phosphatase family.</text>
</comment>
<dbReference type="InterPro" id="IPR029033">
    <property type="entry name" value="His_PPase_superfam"/>
</dbReference>
<feature type="transmembrane region" description="Helical" evidence="8">
    <location>
        <begin position="259"/>
        <end position="283"/>
    </location>
</feature>
<keyword evidence="6" id="KW-1015">Disulfide bond</keyword>
<accession>A0A1B6DSX6</accession>
<dbReference type="SUPFAM" id="SSF53254">
    <property type="entry name" value="Phosphoglycerate mutase-like"/>
    <property type="match status" value="1"/>
</dbReference>
<dbReference type="PANTHER" id="PTHR11567:SF211">
    <property type="entry name" value="PROSTATIC ACID PHOSPHATASE"/>
    <property type="match status" value="1"/>
</dbReference>
<keyword evidence="5" id="KW-0378">Hydrolase</keyword>
<evidence type="ECO:0000313" key="9">
    <source>
        <dbReference type="EMBL" id="JAS28776.1"/>
    </source>
</evidence>
<dbReference type="PANTHER" id="PTHR11567">
    <property type="entry name" value="ACID PHOSPHATASE-RELATED"/>
    <property type="match status" value="1"/>
</dbReference>
<organism evidence="9">
    <name type="scientific">Clastoptera arizonana</name>
    <name type="common">Arizona spittle bug</name>
    <dbReference type="NCBI Taxonomy" id="38151"/>
    <lineage>
        <taxon>Eukaryota</taxon>
        <taxon>Metazoa</taxon>
        <taxon>Ecdysozoa</taxon>
        <taxon>Arthropoda</taxon>
        <taxon>Hexapoda</taxon>
        <taxon>Insecta</taxon>
        <taxon>Pterygota</taxon>
        <taxon>Neoptera</taxon>
        <taxon>Paraneoptera</taxon>
        <taxon>Hemiptera</taxon>
        <taxon>Auchenorrhyncha</taxon>
        <taxon>Cercopoidea</taxon>
        <taxon>Clastopteridae</taxon>
        <taxon>Clastoptera</taxon>
    </lineage>
</organism>
<evidence type="ECO:0000256" key="1">
    <source>
        <dbReference type="ARBA" id="ARBA00000032"/>
    </source>
</evidence>
<keyword evidence="4" id="KW-0732">Signal</keyword>
<name>A0A1B6DSX6_9HEMI</name>
<evidence type="ECO:0000256" key="3">
    <source>
        <dbReference type="ARBA" id="ARBA00012646"/>
    </source>
</evidence>
<evidence type="ECO:0000256" key="2">
    <source>
        <dbReference type="ARBA" id="ARBA00005375"/>
    </source>
</evidence>
<gene>
    <name evidence="9" type="ORF">g.3227</name>
</gene>
<dbReference type="InterPro" id="IPR000560">
    <property type="entry name" value="His_Pase_clade-2"/>
</dbReference>